<accession>A0A9D2KM80</accession>
<sequence>MQLRTKILLSCSALLALTAVLGAAAYFSTDNMNKYAVQSAYIEKGKSAVEECQGMYLRYAQSGDARQADQVLAFVNQGEQAFRAALPYMINPQRKAQVEQCADSVAGLKDKLAALVRQQAEVRTLSGTADALFLKTAEPYDALEEEVARMAREYVPDVNEMGYTGGEGQIVGNLMEILNIRLSLNRLRTDAAQLNLFSPEESLNAFHTALDGIQTRLEAQYEKLVAESSRALMKTVIASVHAYEQSLLTYTKQLSVTGAVQAELSAQLETLKQQADTLSSLATASVQEANASADFLIIAICGLALVVGALVTLFLSRSVMNQLGKDPGELAHVADRVAGGDFDVDDGTPAHGVYSNIIKMVAMLKTNIDEAREQSNLARAESAKAQEATAAAQEAGREAEARRDSILAIAEHLQEVVNVASEASEQLAAQIEQAGRGADEQAARVTETATAMEEMNSTVMEVAKNASKASEFSTGTREKATAGAQVVQSAVASIQEVKTQSETLRRDMTKLSENAQSITRIMNVISDIADQTNLLALNAAIEAARAGDAGRGFAVVADEVRNLAEKTMASTSDVAAAIKNIQDSVDQSTRQLDTAVESIDRATALATQSGQALGEIVSMADDTADQVRSIAAASEEQSAASEEITRSITTVSDISGQTAEAMRSAAANVTELARQAHDLSDLVAEMRKS</sequence>
<evidence type="ECO:0000313" key="7">
    <source>
        <dbReference type="EMBL" id="HJA08268.1"/>
    </source>
</evidence>
<dbReference type="AlphaFoldDB" id="A0A9D2KM80"/>
<feature type="coiled-coil region" evidence="3">
    <location>
        <begin position="354"/>
        <end position="388"/>
    </location>
</feature>
<dbReference type="Pfam" id="PF00015">
    <property type="entry name" value="MCPsignal"/>
    <property type="match status" value="1"/>
</dbReference>
<dbReference type="InterPro" id="IPR004089">
    <property type="entry name" value="MCPsignal_dom"/>
</dbReference>
<dbReference type="GO" id="GO:0016020">
    <property type="term" value="C:membrane"/>
    <property type="evidence" value="ECO:0007669"/>
    <property type="project" value="InterPro"/>
</dbReference>
<feature type="chain" id="PRO_5038613323" evidence="5">
    <location>
        <begin position="24"/>
        <end position="689"/>
    </location>
</feature>
<keyword evidence="5" id="KW-0732">Signal</keyword>
<evidence type="ECO:0000256" key="2">
    <source>
        <dbReference type="PROSITE-ProRule" id="PRU00284"/>
    </source>
</evidence>
<name>A0A9D2KM80_9BACT</name>
<dbReference type="PROSITE" id="PS50111">
    <property type="entry name" value="CHEMOTAXIS_TRANSDUC_2"/>
    <property type="match status" value="1"/>
</dbReference>
<gene>
    <name evidence="7" type="ORF">H9962_03645</name>
</gene>
<keyword evidence="4" id="KW-0472">Membrane</keyword>
<dbReference type="Gene3D" id="1.10.287.950">
    <property type="entry name" value="Methyl-accepting chemotaxis protein"/>
    <property type="match status" value="1"/>
</dbReference>
<keyword evidence="3" id="KW-0175">Coiled coil</keyword>
<proteinExistence type="predicted"/>
<dbReference type="Gene3D" id="6.10.340.10">
    <property type="match status" value="1"/>
</dbReference>
<evidence type="ECO:0000256" key="4">
    <source>
        <dbReference type="SAM" id="Phobius"/>
    </source>
</evidence>
<evidence type="ECO:0000256" key="1">
    <source>
        <dbReference type="ARBA" id="ARBA00023224"/>
    </source>
</evidence>
<dbReference type="SMART" id="SM00283">
    <property type="entry name" value="MA"/>
    <property type="match status" value="1"/>
</dbReference>
<dbReference type="SUPFAM" id="SSF58104">
    <property type="entry name" value="Methyl-accepting chemotaxis protein (MCP) signaling domain"/>
    <property type="match status" value="1"/>
</dbReference>
<dbReference type="EMBL" id="DXAN01000007">
    <property type="protein sequence ID" value="HJA08268.1"/>
    <property type="molecule type" value="Genomic_DNA"/>
</dbReference>
<reference evidence="7" key="1">
    <citation type="journal article" date="2021" name="PeerJ">
        <title>Extensive microbial diversity within the chicken gut microbiome revealed by metagenomics and culture.</title>
        <authorList>
            <person name="Gilroy R."/>
            <person name="Ravi A."/>
            <person name="Getino M."/>
            <person name="Pursley I."/>
            <person name="Horton D.L."/>
            <person name="Alikhan N.F."/>
            <person name="Baker D."/>
            <person name="Gharbi K."/>
            <person name="Hall N."/>
            <person name="Watson M."/>
            <person name="Adriaenssens E.M."/>
            <person name="Foster-Nyarko E."/>
            <person name="Jarju S."/>
            <person name="Secka A."/>
            <person name="Antonio M."/>
            <person name="Oren A."/>
            <person name="Chaudhuri R.R."/>
            <person name="La Ragione R."/>
            <person name="Hildebrand F."/>
            <person name="Pallen M.J."/>
        </authorList>
    </citation>
    <scope>NUCLEOTIDE SEQUENCE</scope>
    <source>
        <strain evidence="7">CHK186-16707</strain>
    </source>
</reference>
<keyword evidence="4" id="KW-0812">Transmembrane</keyword>
<reference evidence="7" key="2">
    <citation type="submission" date="2021-04" db="EMBL/GenBank/DDBJ databases">
        <authorList>
            <person name="Gilroy R."/>
        </authorList>
    </citation>
    <scope>NUCLEOTIDE SEQUENCE</scope>
    <source>
        <strain evidence="7">CHK186-16707</strain>
    </source>
</reference>
<dbReference type="Proteomes" id="UP000824225">
    <property type="component" value="Unassembled WGS sequence"/>
</dbReference>
<feature type="signal peptide" evidence="5">
    <location>
        <begin position="1"/>
        <end position="23"/>
    </location>
</feature>
<evidence type="ECO:0000313" key="8">
    <source>
        <dbReference type="Proteomes" id="UP000824225"/>
    </source>
</evidence>
<feature type="domain" description="Methyl-accepting transducer" evidence="6">
    <location>
        <begin position="416"/>
        <end position="652"/>
    </location>
</feature>
<organism evidence="7 8">
    <name type="scientific">Candidatus Mailhella merdigallinarum</name>
    <dbReference type="NCBI Taxonomy" id="2838658"/>
    <lineage>
        <taxon>Bacteria</taxon>
        <taxon>Pseudomonadati</taxon>
        <taxon>Thermodesulfobacteriota</taxon>
        <taxon>Desulfovibrionia</taxon>
        <taxon>Desulfovibrionales</taxon>
        <taxon>Desulfovibrionaceae</taxon>
        <taxon>Mailhella</taxon>
    </lineage>
</organism>
<dbReference type="GO" id="GO:0007165">
    <property type="term" value="P:signal transduction"/>
    <property type="evidence" value="ECO:0007669"/>
    <property type="project" value="UniProtKB-KW"/>
</dbReference>
<evidence type="ECO:0000256" key="5">
    <source>
        <dbReference type="SAM" id="SignalP"/>
    </source>
</evidence>
<evidence type="ECO:0000256" key="3">
    <source>
        <dbReference type="SAM" id="Coils"/>
    </source>
</evidence>
<dbReference type="PANTHER" id="PTHR32089:SF112">
    <property type="entry name" value="LYSOZYME-LIKE PROTEIN-RELATED"/>
    <property type="match status" value="1"/>
</dbReference>
<keyword evidence="4" id="KW-1133">Transmembrane helix</keyword>
<keyword evidence="1 2" id="KW-0807">Transducer</keyword>
<dbReference type="PANTHER" id="PTHR32089">
    <property type="entry name" value="METHYL-ACCEPTING CHEMOTAXIS PROTEIN MCPB"/>
    <property type="match status" value="1"/>
</dbReference>
<feature type="transmembrane region" description="Helical" evidence="4">
    <location>
        <begin position="295"/>
        <end position="315"/>
    </location>
</feature>
<protein>
    <submittedName>
        <fullName evidence="7">Methyl-accepting chemotaxis protein</fullName>
    </submittedName>
</protein>
<comment type="caution">
    <text evidence="7">The sequence shown here is derived from an EMBL/GenBank/DDBJ whole genome shotgun (WGS) entry which is preliminary data.</text>
</comment>
<evidence type="ECO:0000259" key="6">
    <source>
        <dbReference type="PROSITE" id="PS50111"/>
    </source>
</evidence>